<name>A0A175YCZ0_DAUCS</name>
<reference evidence="2" key="1">
    <citation type="journal article" date="2016" name="Nat. Genet.">
        <title>A high-quality carrot genome assembly provides new insights into carotenoid accumulation and asterid genome evolution.</title>
        <authorList>
            <person name="Iorizzo M."/>
            <person name="Ellison S."/>
            <person name="Senalik D."/>
            <person name="Zeng P."/>
            <person name="Satapoomin P."/>
            <person name="Huang J."/>
            <person name="Bowman M."/>
            <person name="Iovene M."/>
            <person name="Sanseverino W."/>
            <person name="Cavagnaro P."/>
            <person name="Yildiz M."/>
            <person name="Macko-Podgorni A."/>
            <person name="Moranska E."/>
            <person name="Grzebelus E."/>
            <person name="Grzebelus D."/>
            <person name="Ashrafi H."/>
            <person name="Zheng Z."/>
            <person name="Cheng S."/>
            <person name="Spooner D."/>
            <person name="Van Deynze A."/>
            <person name="Simon P."/>
        </authorList>
    </citation>
    <scope>NUCLEOTIDE SEQUENCE</scope>
    <source>
        <tissue evidence="2">Leaf</tissue>
    </source>
</reference>
<sequence length="69" mass="7370">MDPELDPNLEGSNNFREADKNIAMASGASNADQRKSADVGWESNLKGNGVINEAGTTEEKTYSNVPNAK</sequence>
<accession>A0A175YCZ0</accession>
<evidence type="ECO:0000313" key="3">
    <source>
        <dbReference type="Proteomes" id="UP000077755"/>
    </source>
</evidence>
<dbReference type="Gramene" id="KZM81190">
    <property type="protein sequence ID" value="KZM81190"/>
    <property type="gene ID" value="DCAR_031225"/>
</dbReference>
<dbReference type="AlphaFoldDB" id="A0A175YCZ0"/>
<evidence type="ECO:0000313" key="2">
    <source>
        <dbReference type="EMBL" id="WOG95324.1"/>
    </source>
</evidence>
<gene>
    <name evidence="2" type="ORF">DCAR_0414639</name>
</gene>
<keyword evidence="3" id="KW-1185">Reference proteome</keyword>
<reference evidence="2" key="2">
    <citation type="submission" date="2022-03" db="EMBL/GenBank/DDBJ databases">
        <title>Draft title - Genomic analysis of global carrot germplasm unveils the trajectory of domestication and the origin of high carotenoid orange carrot.</title>
        <authorList>
            <person name="Iorizzo M."/>
            <person name="Ellison S."/>
            <person name="Senalik D."/>
            <person name="Macko-Podgorni A."/>
            <person name="Grzebelus D."/>
            <person name="Bostan H."/>
            <person name="Rolling W."/>
            <person name="Curaba J."/>
            <person name="Simon P."/>
        </authorList>
    </citation>
    <scope>NUCLEOTIDE SEQUENCE</scope>
    <source>
        <tissue evidence="2">Leaf</tissue>
    </source>
</reference>
<feature type="region of interest" description="Disordered" evidence="1">
    <location>
        <begin position="1"/>
        <end position="69"/>
    </location>
</feature>
<dbReference type="Proteomes" id="UP000077755">
    <property type="component" value="Chromosome 4"/>
</dbReference>
<organism evidence="2 3">
    <name type="scientific">Daucus carota subsp. sativus</name>
    <name type="common">Carrot</name>
    <dbReference type="NCBI Taxonomy" id="79200"/>
    <lineage>
        <taxon>Eukaryota</taxon>
        <taxon>Viridiplantae</taxon>
        <taxon>Streptophyta</taxon>
        <taxon>Embryophyta</taxon>
        <taxon>Tracheophyta</taxon>
        <taxon>Spermatophyta</taxon>
        <taxon>Magnoliopsida</taxon>
        <taxon>eudicotyledons</taxon>
        <taxon>Gunneridae</taxon>
        <taxon>Pentapetalae</taxon>
        <taxon>asterids</taxon>
        <taxon>campanulids</taxon>
        <taxon>Apiales</taxon>
        <taxon>Apiaceae</taxon>
        <taxon>Apioideae</taxon>
        <taxon>Scandiceae</taxon>
        <taxon>Daucinae</taxon>
        <taxon>Daucus</taxon>
        <taxon>Daucus sect. Daucus</taxon>
    </lineage>
</organism>
<evidence type="ECO:0000256" key="1">
    <source>
        <dbReference type="SAM" id="MobiDB-lite"/>
    </source>
</evidence>
<dbReference type="EMBL" id="CP093346">
    <property type="protein sequence ID" value="WOG95324.1"/>
    <property type="molecule type" value="Genomic_DNA"/>
</dbReference>
<protein>
    <submittedName>
        <fullName evidence="2">Uncharacterized protein</fullName>
    </submittedName>
</protein>
<proteinExistence type="predicted"/>